<accession>A0A2D2Q1S8</accession>
<evidence type="ECO:0008006" key="3">
    <source>
        <dbReference type="Google" id="ProtNLM"/>
    </source>
</evidence>
<keyword evidence="2" id="KW-1185">Reference proteome</keyword>
<dbReference type="Gene3D" id="1.25.40.10">
    <property type="entry name" value="Tetratricopeptide repeat domain"/>
    <property type="match status" value="1"/>
</dbReference>
<dbReference type="Proteomes" id="UP000231057">
    <property type="component" value="Chromosome"/>
</dbReference>
<name>A0A2D2Q1S8_PARLV</name>
<dbReference type="KEGG" id="slw:BRW62_06620"/>
<dbReference type="InterPro" id="IPR011990">
    <property type="entry name" value="TPR-like_helical_dom_sf"/>
</dbReference>
<gene>
    <name evidence="1" type="ORF">BRW62_06620</name>
</gene>
<organism evidence="1 2">
    <name type="scientific">Parathermosynechococcus lividus PCC 6715</name>
    <dbReference type="NCBI Taxonomy" id="1917166"/>
    <lineage>
        <taxon>Bacteria</taxon>
        <taxon>Bacillati</taxon>
        <taxon>Cyanobacteriota</taxon>
        <taxon>Cyanophyceae</taxon>
        <taxon>Acaryochloridales</taxon>
        <taxon>Thermosynechococcaceae</taxon>
        <taxon>Parathermosynechococcus</taxon>
    </lineage>
</organism>
<sequence>MLRVYHQSMMTLQAELGVNPSPTTCKLYEELLTQEESSPPTCVAQEEIVPPVGSDSVLMPPPVRQTFTATLPLISRVTEWEVIQQWRSPLRSYP</sequence>
<protein>
    <recommendedName>
        <fullName evidence="3">Bacterial transcriptional activator domain-containing protein</fullName>
    </recommendedName>
</protein>
<reference evidence="1 2" key="1">
    <citation type="submission" date="2016-11" db="EMBL/GenBank/DDBJ databases">
        <title>Complete genome sequence of thermophilic cyanobacteria strain Synechococcus sp. PCC6715.</title>
        <authorList>
            <person name="Tang J."/>
            <person name="Daroch M."/>
            <person name="Liang Y."/>
            <person name="Jiang D."/>
            <person name="Shah M."/>
        </authorList>
    </citation>
    <scope>NUCLEOTIDE SEQUENCE [LARGE SCALE GENOMIC DNA]</scope>
    <source>
        <strain evidence="1 2">PCC 6715</strain>
    </source>
</reference>
<proteinExistence type="predicted"/>
<evidence type="ECO:0000313" key="2">
    <source>
        <dbReference type="Proteomes" id="UP000231057"/>
    </source>
</evidence>
<reference evidence="2" key="2">
    <citation type="journal article" date="2022" name="Front. Microbiol.">
        <title>Comparative Genomic Analysis Revealed Distinct Molecular Components and Organization of CO2-Concentrating Mechanism in Thermophilic Cyanobacteria.</title>
        <authorList>
            <person name="Tang J."/>
            <person name="Zhou H."/>
            <person name="Yao D."/>
            <person name="Riaz S."/>
            <person name="You D."/>
            <person name="Klepacz-Smolka A."/>
            <person name="Daroch M."/>
        </authorList>
    </citation>
    <scope>NUCLEOTIDE SEQUENCE [LARGE SCALE GENOMIC DNA]</scope>
    <source>
        <strain evidence="2">PCC 6715</strain>
    </source>
</reference>
<dbReference type="RefSeq" id="WP_099798829.1">
    <property type="nucleotide sequence ID" value="NZ_CP018092.1"/>
</dbReference>
<dbReference type="EMBL" id="CP018092">
    <property type="protein sequence ID" value="ATS18481.1"/>
    <property type="molecule type" value="Genomic_DNA"/>
</dbReference>
<evidence type="ECO:0000313" key="1">
    <source>
        <dbReference type="EMBL" id="ATS18481.1"/>
    </source>
</evidence>
<dbReference type="AlphaFoldDB" id="A0A2D2Q1S8"/>